<evidence type="ECO:0000313" key="5">
    <source>
        <dbReference type="Proteomes" id="UP000178323"/>
    </source>
</evidence>
<dbReference type="Gene3D" id="3.90.1150.10">
    <property type="entry name" value="Aspartate Aminotransferase, domain 1"/>
    <property type="match status" value="1"/>
</dbReference>
<dbReference type="InterPro" id="IPR000653">
    <property type="entry name" value="DegT/StrS_aminotransferase"/>
</dbReference>
<evidence type="ECO:0000313" key="4">
    <source>
        <dbReference type="EMBL" id="OGF20354.1"/>
    </source>
</evidence>
<dbReference type="SUPFAM" id="SSF53383">
    <property type="entry name" value="PLP-dependent transferases"/>
    <property type="match status" value="2"/>
</dbReference>
<dbReference type="AlphaFoldDB" id="A0A1F5S110"/>
<dbReference type="EMBL" id="MFFS01000094">
    <property type="protein sequence ID" value="OGF20354.1"/>
    <property type="molecule type" value="Genomic_DNA"/>
</dbReference>
<organism evidence="4 5">
    <name type="scientific">Candidatus Falkowbacteria bacterium RBG_13_39_14</name>
    <dbReference type="NCBI Taxonomy" id="1797985"/>
    <lineage>
        <taxon>Bacteria</taxon>
        <taxon>Candidatus Falkowiibacteriota</taxon>
    </lineage>
</organism>
<evidence type="ECO:0000256" key="1">
    <source>
        <dbReference type="PIRSR" id="PIRSR000390-1"/>
    </source>
</evidence>
<reference evidence="4 5" key="1">
    <citation type="journal article" date="2016" name="Nat. Commun.">
        <title>Thousands of microbial genomes shed light on interconnected biogeochemical processes in an aquifer system.</title>
        <authorList>
            <person name="Anantharaman K."/>
            <person name="Brown C.T."/>
            <person name="Hug L.A."/>
            <person name="Sharon I."/>
            <person name="Castelle C.J."/>
            <person name="Probst A.J."/>
            <person name="Thomas B.C."/>
            <person name="Singh A."/>
            <person name="Wilkins M.J."/>
            <person name="Karaoz U."/>
            <person name="Brodie E.L."/>
            <person name="Williams K.H."/>
            <person name="Hubbard S.S."/>
            <person name="Banfield J.F."/>
        </authorList>
    </citation>
    <scope>NUCLEOTIDE SEQUENCE [LARGE SCALE GENOMIC DNA]</scope>
</reference>
<name>A0A1F5S110_9BACT</name>
<evidence type="ECO:0000256" key="2">
    <source>
        <dbReference type="PIRSR" id="PIRSR000390-2"/>
    </source>
</evidence>
<comment type="caution">
    <text evidence="4">The sequence shown here is derived from an EMBL/GenBank/DDBJ whole genome shotgun (WGS) entry which is preliminary data.</text>
</comment>
<dbReference type="GO" id="GO:0000271">
    <property type="term" value="P:polysaccharide biosynthetic process"/>
    <property type="evidence" value="ECO:0007669"/>
    <property type="project" value="TreeGrafter"/>
</dbReference>
<dbReference type="Gene3D" id="3.40.640.10">
    <property type="entry name" value="Type I PLP-dependent aspartate aminotransferase-like (Major domain)"/>
    <property type="match status" value="1"/>
</dbReference>
<dbReference type="PANTHER" id="PTHR30244:SF34">
    <property type="entry name" value="DTDP-4-AMINO-4,6-DIDEOXYGALACTOSE TRANSAMINASE"/>
    <property type="match status" value="1"/>
</dbReference>
<dbReference type="PIRSF" id="PIRSF000390">
    <property type="entry name" value="PLP_StrS"/>
    <property type="match status" value="1"/>
</dbReference>
<dbReference type="InterPro" id="IPR015422">
    <property type="entry name" value="PyrdxlP-dep_Trfase_small"/>
</dbReference>
<accession>A0A1F5S110</accession>
<dbReference type="PANTHER" id="PTHR30244">
    <property type="entry name" value="TRANSAMINASE"/>
    <property type="match status" value="1"/>
</dbReference>
<dbReference type="GO" id="GO:0008483">
    <property type="term" value="F:transaminase activity"/>
    <property type="evidence" value="ECO:0007669"/>
    <property type="project" value="TreeGrafter"/>
</dbReference>
<dbReference type="Proteomes" id="UP000178323">
    <property type="component" value="Unassembled WGS sequence"/>
</dbReference>
<keyword evidence="2 3" id="KW-0663">Pyridoxal phosphate</keyword>
<feature type="modified residue" description="N6-(pyridoxal phosphate)lysine" evidence="2">
    <location>
        <position position="173"/>
    </location>
</feature>
<proteinExistence type="inferred from homology"/>
<protein>
    <recommendedName>
        <fullName evidence="6">DegT/DnrJ/EryC1/StrS aminotransferase</fullName>
    </recommendedName>
</protein>
<evidence type="ECO:0000256" key="3">
    <source>
        <dbReference type="RuleBase" id="RU004508"/>
    </source>
</evidence>
<dbReference type="GO" id="GO:0030170">
    <property type="term" value="F:pyridoxal phosphate binding"/>
    <property type="evidence" value="ECO:0007669"/>
    <property type="project" value="TreeGrafter"/>
</dbReference>
<evidence type="ECO:0008006" key="6">
    <source>
        <dbReference type="Google" id="ProtNLM"/>
    </source>
</evidence>
<dbReference type="InterPro" id="IPR015421">
    <property type="entry name" value="PyrdxlP-dep_Trfase_major"/>
</dbReference>
<sequence>PASCLRRQGAGRAQAGRRQEAGQSLQQGKKRICSFYNGRAALYYALKTAGVGKGDEVIIQAYTCITVPNAVIEAGAMPVYCDIDETLNLDPDDLKKKITDKTKAVIIQHTFGTPAKIDEIREICEGYPLSQRGEINAPIILIEDCAHSLGAKYKGRPIGTFGDISMFSFGRDKVISSVNGGMMRVNNENLRIGDSHLKGDCHLPAQTGLPAPPYLLIIRNLLYPILAEISLKWYNKLKIGKIIMYASKKLRLFPLILSKEEKMTSPAPRQNDSVGPVSLTRREAKIPPLNKPACAGRGRIGGVYRMPNVLAYLLVKQFEKLDEYNEHRKKIAEFYDKQLASVETEHCVRLWRDAPSLQGQCAPIFLRYTIFTEKAEQIINEAKKHDIYPGDWYRTVIAPKDINLASIGYEQNMCPKAEQYAKLTVNLPNHPGITVEDAGRVVDIIKQNL</sequence>
<comment type="similarity">
    <text evidence="3">Belongs to the DegT/DnrJ/EryC1 family.</text>
</comment>
<gene>
    <name evidence="4" type="ORF">A2Y83_02005</name>
</gene>
<dbReference type="STRING" id="1797985.A2Y83_02005"/>
<feature type="non-terminal residue" evidence="4">
    <location>
        <position position="1"/>
    </location>
</feature>
<feature type="active site" description="Proton acceptor" evidence="1">
    <location>
        <position position="173"/>
    </location>
</feature>
<dbReference type="Pfam" id="PF01041">
    <property type="entry name" value="DegT_DnrJ_EryC1"/>
    <property type="match status" value="2"/>
</dbReference>
<dbReference type="InterPro" id="IPR015424">
    <property type="entry name" value="PyrdxlP-dep_Trfase"/>
</dbReference>